<dbReference type="EMBL" id="CP029192">
    <property type="protein sequence ID" value="QES38234.1"/>
    <property type="molecule type" value="Genomic_DNA"/>
</dbReference>
<proteinExistence type="predicted"/>
<dbReference type="Proteomes" id="UP000322927">
    <property type="component" value="Chromosome"/>
</dbReference>
<dbReference type="RefSeq" id="WP_150220426.1">
    <property type="nucleotide sequence ID" value="NZ_CP029192.1"/>
</dbReference>
<reference evidence="1 2" key="1">
    <citation type="submission" date="2018-05" db="EMBL/GenBank/DDBJ databases">
        <title>Streptomyces venezuelae.</title>
        <authorList>
            <person name="Kim W."/>
            <person name="Lee N."/>
            <person name="Cho B.-K."/>
        </authorList>
    </citation>
    <scope>NUCLEOTIDE SEQUENCE [LARGE SCALE GENOMIC DNA]</scope>
    <source>
        <strain evidence="1 2">ATCC 14584</strain>
    </source>
</reference>
<protein>
    <submittedName>
        <fullName evidence="1">Uncharacterized protein</fullName>
    </submittedName>
</protein>
<name>A0A5P2C6B0_STRVZ</name>
<sequence>MTRLCDLSVSSYLHDDEPPSLPGNRAAQLAGLRNDCMAELLEEHKRSGRTITVAPYVLASTGDERRAGLAQLGRFAEEQQGWPVTGSSFCDFDPEVPLEERRAFGAACRYASLGFASGILAANRAALTFDDAAYERVLTYLHKHRVFLAFLPLLNEQGAMS</sequence>
<evidence type="ECO:0000313" key="2">
    <source>
        <dbReference type="Proteomes" id="UP000322927"/>
    </source>
</evidence>
<gene>
    <name evidence="1" type="ORF">DEJ48_36730</name>
</gene>
<evidence type="ECO:0000313" key="1">
    <source>
        <dbReference type="EMBL" id="QES38234.1"/>
    </source>
</evidence>
<dbReference type="OrthoDB" id="4235256at2"/>
<organism evidence="1 2">
    <name type="scientific">Streptomyces venezuelae</name>
    <dbReference type="NCBI Taxonomy" id="54571"/>
    <lineage>
        <taxon>Bacteria</taxon>
        <taxon>Bacillati</taxon>
        <taxon>Actinomycetota</taxon>
        <taxon>Actinomycetes</taxon>
        <taxon>Kitasatosporales</taxon>
        <taxon>Streptomycetaceae</taxon>
        <taxon>Streptomyces</taxon>
    </lineage>
</organism>
<accession>A0A5P2C6B0</accession>
<dbReference type="AlphaFoldDB" id="A0A5P2C6B0"/>